<dbReference type="KEGG" id="gfe:Gferi_21660"/>
<sequence length="83" mass="9625">MIKIVADSIEESIRAKDIAFRYGGDEFVILLHDVRDDEIHVSMGAAAFDDLADLQTAFQKADRHLYEEKQHKKLRTSDERYDL</sequence>
<dbReference type="InterPro" id="IPR050469">
    <property type="entry name" value="Diguanylate_Cyclase"/>
</dbReference>
<evidence type="ECO:0000313" key="2">
    <source>
        <dbReference type="EMBL" id="AOT71912.1"/>
    </source>
</evidence>
<reference evidence="2 3" key="1">
    <citation type="submission" date="2016-09" db="EMBL/GenBank/DDBJ databases">
        <title>Genomic analysis reveals versatility of anaerobic energy metabolism of Geosporobacter ferrireducens IRF9 of phylum Firmicutes.</title>
        <authorList>
            <person name="Kim S.-J."/>
        </authorList>
    </citation>
    <scope>NUCLEOTIDE SEQUENCE [LARGE SCALE GENOMIC DNA]</scope>
    <source>
        <strain evidence="2 3">IRF9</strain>
    </source>
</reference>
<name>A0A1D8GM95_9FIRM</name>
<dbReference type="STRING" id="1424294.Gferi_21660"/>
<dbReference type="EMBL" id="CP017269">
    <property type="protein sequence ID" value="AOT71912.1"/>
    <property type="molecule type" value="Genomic_DNA"/>
</dbReference>
<dbReference type="PROSITE" id="PS50887">
    <property type="entry name" value="GGDEF"/>
    <property type="match status" value="1"/>
</dbReference>
<dbReference type="Proteomes" id="UP000095743">
    <property type="component" value="Chromosome"/>
</dbReference>
<dbReference type="InterPro" id="IPR000160">
    <property type="entry name" value="GGDEF_dom"/>
</dbReference>
<dbReference type="InterPro" id="IPR029787">
    <property type="entry name" value="Nucleotide_cyclase"/>
</dbReference>
<accession>A0A1D8GM95</accession>
<feature type="domain" description="GGDEF" evidence="1">
    <location>
        <begin position="1"/>
        <end position="83"/>
    </location>
</feature>
<proteinExistence type="predicted"/>
<dbReference type="AlphaFoldDB" id="A0A1D8GM95"/>
<dbReference type="Pfam" id="PF00990">
    <property type="entry name" value="GGDEF"/>
    <property type="match status" value="1"/>
</dbReference>
<dbReference type="GO" id="GO:0043709">
    <property type="term" value="P:cell adhesion involved in single-species biofilm formation"/>
    <property type="evidence" value="ECO:0007669"/>
    <property type="project" value="TreeGrafter"/>
</dbReference>
<dbReference type="Gene3D" id="3.30.70.270">
    <property type="match status" value="1"/>
</dbReference>
<protein>
    <recommendedName>
        <fullName evidence="1">GGDEF domain-containing protein</fullName>
    </recommendedName>
</protein>
<organism evidence="2 3">
    <name type="scientific">Geosporobacter ferrireducens</name>
    <dbReference type="NCBI Taxonomy" id="1424294"/>
    <lineage>
        <taxon>Bacteria</taxon>
        <taxon>Bacillati</taxon>
        <taxon>Bacillota</taxon>
        <taxon>Clostridia</taxon>
        <taxon>Peptostreptococcales</taxon>
        <taxon>Thermotaleaceae</taxon>
        <taxon>Geosporobacter</taxon>
    </lineage>
</organism>
<dbReference type="GO" id="GO:0052621">
    <property type="term" value="F:diguanylate cyclase activity"/>
    <property type="evidence" value="ECO:0007669"/>
    <property type="project" value="TreeGrafter"/>
</dbReference>
<gene>
    <name evidence="2" type="ORF">Gferi_21660</name>
</gene>
<dbReference type="GO" id="GO:0005886">
    <property type="term" value="C:plasma membrane"/>
    <property type="evidence" value="ECO:0007669"/>
    <property type="project" value="TreeGrafter"/>
</dbReference>
<dbReference type="GO" id="GO:1902201">
    <property type="term" value="P:negative regulation of bacterial-type flagellum-dependent cell motility"/>
    <property type="evidence" value="ECO:0007669"/>
    <property type="project" value="TreeGrafter"/>
</dbReference>
<keyword evidence="3" id="KW-1185">Reference proteome</keyword>
<dbReference type="InterPro" id="IPR043128">
    <property type="entry name" value="Rev_trsase/Diguanyl_cyclase"/>
</dbReference>
<dbReference type="PANTHER" id="PTHR45138">
    <property type="entry name" value="REGULATORY COMPONENTS OF SENSORY TRANSDUCTION SYSTEM"/>
    <property type="match status" value="1"/>
</dbReference>
<dbReference type="PANTHER" id="PTHR45138:SF9">
    <property type="entry name" value="DIGUANYLATE CYCLASE DGCM-RELATED"/>
    <property type="match status" value="1"/>
</dbReference>
<evidence type="ECO:0000259" key="1">
    <source>
        <dbReference type="PROSITE" id="PS50887"/>
    </source>
</evidence>
<evidence type="ECO:0000313" key="3">
    <source>
        <dbReference type="Proteomes" id="UP000095743"/>
    </source>
</evidence>
<dbReference type="SUPFAM" id="SSF55073">
    <property type="entry name" value="Nucleotide cyclase"/>
    <property type="match status" value="1"/>
</dbReference>